<accession>A0A1G8MBP3</accession>
<proteinExistence type="predicted"/>
<reference evidence="1 2" key="1">
    <citation type="submission" date="2016-10" db="EMBL/GenBank/DDBJ databases">
        <authorList>
            <person name="de Groot N.N."/>
        </authorList>
    </citation>
    <scope>NUCLEOTIDE SEQUENCE [LARGE SCALE GENOMIC DNA]</scope>
    <source>
        <strain evidence="1 2">DSM 44892</strain>
    </source>
</reference>
<dbReference type="InterPro" id="IPR017777">
    <property type="entry name" value="ABC_urea-bd_UrtA"/>
</dbReference>
<dbReference type="OrthoDB" id="7337537at2"/>
<dbReference type="PANTHER" id="PTHR47628">
    <property type="match status" value="1"/>
</dbReference>
<dbReference type="Gene3D" id="3.40.50.2300">
    <property type="match status" value="2"/>
</dbReference>
<dbReference type="AlphaFoldDB" id="A0A1G8MBP3"/>
<gene>
    <name evidence="1" type="ORF">SAMN05444695_109169</name>
</gene>
<evidence type="ECO:0000313" key="1">
    <source>
        <dbReference type="EMBL" id="SDI65364.1"/>
    </source>
</evidence>
<sequence length="419" mass="44588">MRRSYGTAATIAVVTVAGLVLSSCGSRASDTAGGAPAPGASCLDTSGPSVKVGTVNSLSGATAINEVVIRDVTEMAIEQINADGGVLGKQLELISEDGASEPAVFAEKAQKLVRSDCVAAVFGGYTSASRKAMLPVFEDDDALLYYGTYYEGMEASPNIFYTGAAPNQQTVPALEFLVEQGVTSLYLVGSDYVYPRTSNAIVKAFAEAHGIEIKGEDYVPLGGTEFSTIANKIRAAQPDAVFNVVVGDSLVPFFREYRNSGMSPDNIPVISMSVGEEEIRSIGAATVAGNWSTWNYFQTLDSPENAAFVAEFRARHGVDRVTSDAMESAYTSIFLWREMVEKAGSFDAAAVREAADGVTFDAPEGRVTVDGDNNHIFKTARIGEIRDDGLIHAVWDSGEPIRPDPFLDGYDWAAELSGR</sequence>
<dbReference type="EMBL" id="FNDN01000009">
    <property type="protein sequence ID" value="SDI65364.1"/>
    <property type="molecule type" value="Genomic_DNA"/>
</dbReference>
<dbReference type="SUPFAM" id="SSF53822">
    <property type="entry name" value="Periplasmic binding protein-like I"/>
    <property type="match status" value="1"/>
</dbReference>
<organism evidence="1 2">
    <name type="scientific">Rhodococcus triatomae</name>
    <dbReference type="NCBI Taxonomy" id="300028"/>
    <lineage>
        <taxon>Bacteria</taxon>
        <taxon>Bacillati</taxon>
        <taxon>Actinomycetota</taxon>
        <taxon>Actinomycetes</taxon>
        <taxon>Mycobacteriales</taxon>
        <taxon>Nocardiaceae</taxon>
        <taxon>Rhodococcus</taxon>
    </lineage>
</organism>
<dbReference type="Pfam" id="PF13433">
    <property type="entry name" value="Peripla_BP_5"/>
    <property type="match status" value="1"/>
</dbReference>
<name>A0A1G8MBP3_9NOCA</name>
<keyword evidence="2" id="KW-1185">Reference proteome</keyword>
<protein>
    <submittedName>
        <fullName evidence="1">Urea transport system substrate-binding protein</fullName>
    </submittedName>
</protein>
<dbReference type="PROSITE" id="PS51257">
    <property type="entry name" value="PROKAR_LIPOPROTEIN"/>
    <property type="match status" value="1"/>
</dbReference>
<dbReference type="RefSeq" id="WP_072736812.1">
    <property type="nucleotide sequence ID" value="NZ_CP048813.1"/>
</dbReference>
<dbReference type="InterPro" id="IPR028082">
    <property type="entry name" value="Peripla_BP_I"/>
</dbReference>
<dbReference type="Proteomes" id="UP000183263">
    <property type="component" value="Unassembled WGS sequence"/>
</dbReference>
<evidence type="ECO:0000313" key="2">
    <source>
        <dbReference type="Proteomes" id="UP000183263"/>
    </source>
</evidence>
<dbReference type="PANTHER" id="PTHR47628:SF1">
    <property type="entry name" value="ALIPHATIC AMIDASE EXPRESSION-REGULATING PROTEIN"/>
    <property type="match status" value="1"/>
</dbReference>
<dbReference type="CDD" id="cd06355">
    <property type="entry name" value="PBP1_FmdD-like"/>
    <property type="match status" value="1"/>
</dbReference>
<dbReference type="NCBIfam" id="TIGR03407">
    <property type="entry name" value="urea_ABC_UrtA"/>
    <property type="match status" value="1"/>
</dbReference>